<dbReference type="SUPFAM" id="SSF46767">
    <property type="entry name" value="Methylated DNA-protein cysteine methyltransferase, C-terminal domain"/>
    <property type="match status" value="1"/>
</dbReference>
<keyword evidence="6" id="KW-0808">Transferase</keyword>
<keyword evidence="7" id="KW-0227">DNA damage</keyword>
<evidence type="ECO:0000256" key="7">
    <source>
        <dbReference type="ARBA" id="ARBA00022763"/>
    </source>
</evidence>
<comment type="similarity">
    <text evidence="2">Belongs to the MGMT family.</text>
</comment>
<comment type="catalytic activity">
    <reaction evidence="1">
        <text>a 4-O-methyl-thymidine in DNA + L-cysteinyl-[protein] = a thymidine in DNA + S-methyl-L-cysteinyl-[protein]</text>
        <dbReference type="Rhea" id="RHEA:53428"/>
        <dbReference type="Rhea" id="RHEA-COMP:10131"/>
        <dbReference type="Rhea" id="RHEA-COMP:10132"/>
        <dbReference type="Rhea" id="RHEA-COMP:13555"/>
        <dbReference type="Rhea" id="RHEA-COMP:13556"/>
        <dbReference type="ChEBI" id="CHEBI:29950"/>
        <dbReference type="ChEBI" id="CHEBI:82612"/>
        <dbReference type="ChEBI" id="CHEBI:137386"/>
        <dbReference type="ChEBI" id="CHEBI:137387"/>
        <dbReference type="EC" id="2.1.1.63"/>
    </reaction>
</comment>
<dbReference type="Gene3D" id="3.30.160.70">
    <property type="entry name" value="Methylated DNA-protein cysteine methyltransferase domain"/>
    <property type="match status" value="1"/>
</dbReference>
<evidence type="ECO:0000313" key="14">
    <source>
        <dbReference type="EMBL" id="KAL0883035.1"/>
    </source>
</evidence>
<dbReference type="InterPro" id="IPR001497">
    <property type="entry name" value="MethylDNA_cys_MeTrfase_AS"/>
</dbReference>
<dbReference type="InterPro" id="IPR036217">
    <property type="entry name" value="MethylDNA_cys_MeTrfase_DNAb"/>
</dbReference>
<evidence type="ECO:0000256" key="5">
    <source>
        <dbReference type="ARBA" id="ARBA00022603"/>
    </source>
</evidence>
<dbReference type="PANTHER" id="PTHR10815">
    <property type="entry name" value="METHYLATED-DNA--PROTEIN-CYSTEINE METHYLTRANSFERASE"/>
    <property type="match status" value="1"/>
</dbReference>
<dbReference type="PANTHER" id="PTHR10815:SF13">
    <property type="entry name" value="METHYLATED-DNA--PROTEIN-CYSTEINE METHYLTRANSFERASE"/>
    <property type="match status" value="1"/>
</dbReference>
<name>A0ABR3I2L3_LOXSC</name>
<keyword evidence="5" id="KW-0489">Methyltransferase</keyword>
<evidence type="ECO:0000256" key="6">
    <source>
        <dbReference type="ARBA" id="ARBA00022679"/>
    </source>
</evidence>
<keyword evidence="8" id="KW-0234">DNA repair</keyword>
<dbReference type="EMBL" id="JBEUOH010000009">
    <property type="protein sequence ID" value="KAL0883035.1"/>
    <property type="molecule type" value="Genomic_DNA"/>
</dbReference>
<comment type="catalytic activity">
    <reaction evidence="11">
        <text>a 6-O-methyl-2'-deoxyguanosine in DNA + L-cysteinyl-[protein] = S-methyl-L-cysteinyl-[protein] + a 2'-deoxyguanosine in DNA</text>
        <dbReference type="Rhea" id="RHEA:24000"/>
        <dbReference type="Rhea" id="RHEA-COMP:10131"/>
        <dbReference type="Rhea" id="RHEA-COMP:10132"/>
        <dbReference type="Rhea" id="RHEA-COMP:11367"/>
        <dbReference type="Rhea" id="RHEA-COMP:11368"/>
        <dbReference type="ChEBI" id="CHEBI:29950"/>
        <dbReference type="ChEBI" id="CHEBI:82612"/>
        <dbReference type="ChEBI" id="CHEBI:85445"/>
        <dbReference type="ChEBI" id="CHEBI:85448"/>
        <dbReference type="EC" id="2.1.1.63"/>
    </reaction>
</comment>
<evidence type="ECO:0000256" key="10">
    <source>
        <dbReference type="ARBA" id="ARBA00031621"/>
    </source>
</evidence>
<dbReference type="Proteomes" id="UP001549920">
    <property type="component" value="Unassembled WGS sequence"/>
</dbReference>
<feature type="domain" description="Methylated-DNA-[protein]-cysteine S-methyltransferase DNA binding" evidence="12">
    <location>
        <begin position="101"/>
        <end position="181"/>
    </location>
</feature>
<accession>A0ABR3I2L3</accession>
<dbReference type="InterPro" id="IPR014048">
    <property type="entry name" value="MethylDNA_cys_MeTrfase_DNA-bd"/>
</dbReference>
<reference evidence="14 15" key="1">
    <citation type="submission" date="2024-06" db="EMBL/GenBank/DDBJ databases">
        <title>A chromosome-level genome assembly of beet webworm, Loxostege sticticalis.</title>
        <authorList>
            <person name="Zhang Y."/>
        </authorList>
    </citation>
    <scope>NUCLEOTIDE SEQUENCE [LARGE SCALE GENOMIC DNA]</scope>
    <source>
        <strain evidence="14">AQ026</strain>
        <tissue evidence="14">Whole body</tissue>
    </source>
</reference>
<gene>
    <name evidence="14" type="ORF">ABMA27_016514</name>
</gene>
<dbReference type="Pfam" id="PF02870">
    <property type="entry name" value="Methyltransf_1N"/>
    <property type="match status" value="1"/>
</dbReference>
<dbReference type="PROSITE" id="PS00374">
    <property type="entry name" value="MGMT"/>
    <property type="match status" value="1"/>
</dbReference>
<evidence type="ECO:0000256" key="8">
    <source>
        <dbReference type="ARBA" id="ARBA00023204"/>
    </source>
</evidence>
<dbReference type="InterPro" id="IPR036631">
    <property type="entry name" value="MGMT_N_sf"/>
</dbReference>
<evidence type="ECO:0000256" key="11">
    <source>
        <dbReference type="ARBA" id="ARBA00049348"/>
    </source>
</evidence>
<dbReference type="InterPro" id="IPR008332">
    <property type="entry name" value="MethylG_MeTrfase_N"/>
</dbReference>
<feature type="domain" description="Methylguanine DNA methyltransferase ribonuclease-like" evidence="13">
    <location>
        <begin position="18"/>
        <end position="96"/>
    </location>
</feature>
<dbReference type="InterPro" id="IPR036388">
    <property type="entry name" value="WH-like_DNA-bd_sf"/>
</dbReference>
<protein>
    <recommendedName>
        <fullName evidence="4">Methylated-DNA--protein-cysteine methyltransferase</fullName>
        <ecNumber evidence="3">2.1.1.63</ecNumber>
    </recommendedName>
    <alternativeName>
        <fullName evidence="9">6-O-methylguanine-DNA methyltransferase</fullName>
    </alternativeName>
    <alternativeName>
        <fullName evidence="10">O-6-methylguanine-DNA-alkyltransferase</fullName>
    </alternativeName>
</protein>
<dbReference type="Gene3D" id="1.10.10.10">
    <property type="entry name" value="Winged helix-like DNA-binding domain superfamily/Winged helix DNA-binding domain"/>
    <property type="match status" value="1"/>
</dbReference>
<sequence>MSLNKIFTKYSTESGCSVYFHTFDSPLGKITGVADDSFLYMVCFEDSKNNDKNIQTISKELSCNFVEEKNKVLAKFQDELAAYLEGNLKKFTVPLKMFGSDFQKDVWNKLLEMPYGSTQSYGDLAKSLGRSASHARAIGAACGANPHLLVIPCHRLVASNAKGGGFSSGLDRKEWLLNHEKKYTS</sequence>
<evidence type="ECO:0000313" key="15">
    <source>
        <dbReference type="Proteomes" id="UP001549920"/>
    </source>
</evidence>
<dbReference type="SUPFAM" id="SSF53155">
    <property type="entry name" value="Methylated DNA-protein cysteine methyltransferase domain"/>
    <property type="match status" value="1"/>
</dbReference>
<comment type="caution">
    <text evidence="14">The sequence shown here is derived from an EMBL/GenBank/DDBJ whole genome shotgun (WGS) entry which is preliminary data.</text>
</comment>
<dbReference type="EC" id="2.1.1.63" evidence="3"/>
<keyword evidence="15" id="KW-1185">Reference proteome</keyword>
<evidence type="ECO:0000256" key="3">
    <source>
        <dbReference type="ARBA" id="ARBA00011918"/>
    </source>
</evidence>
<proteinExistence type="inferred from homology"/>
<organism evidence="14 15">
    <name type="scientific">Loxostege sticticalis</name>
    <name type="common">Beet webworm moth</name>
    <dbReference type="NCBI Taxonomy" id="481309"/>
    <lineage>
        <taxon>Eukaryota</taxon>
        <taxon>Metazoa</taxon>
        <taxon>Ecdysozoa</taxon>
        <taxon>Arthropoda</taxon>
        <taxon>Hexapoda</taxon>
        <taxon>Insecta</taxon>
        <taxon>Pterygota</taxon>
        <taxon>Neoptera</taxon>
        <taxon>Endopterygota</taxon>
        <taxon>Lepidoptera</taxon>
        <taxon>Glossata</taxon>
        <taxon>Ditrysia</taxon>
        <taxon>Pyraloidea</taxon>
        <taxon>Crambidae</taxon>
        <taxon>Pyraustinae</taxon>
        <taxon>Loxostege</taxon>
    </lineage>
</organism>
<evidence type="ECO:0000259" key="12">
    <source>
        <dbReference type="Pfam" id="PF01035"/>
    </source>
</evidence>
<evidence type="ECO:0000256" key="9">
    <source>
        <dbReference type="ARBA" id="ARBA00030795"/>
    </source>
</evidence>
<evidence type="ECO:0000256" key="2">
    <source>
        <dbReference type="ARBA" id="ARBA00008711"/>
    </source>
</evidence>
<dbReference type="Pfam" id="PF01035">
    <property type="entry name" value="DNA_binding_1"/>
    <property type="match status" value="1"/>
</dbReference>
<dbReference type="CDD" id="cd06445">
    <property type="entry name" value="ATase"/>
    <property type="match status" value="1"/>
</dbReference>
<dbReference type="NCBIfam" id="TIGR00589">
    <property type="entry name" value="ogt"/>
    <property type="match status" value="1"/>
</dbReference>
<evidence type="ECO:0000259" key="13">
    <source>
        <dbReference type="Pfam" id="PF02870"/>
    </source>
</evidence>
<evidence type="ECO:0000256" key="4">
    <source>
        <dbReference type="ARBA" id="ARBA00015377"/>
    </source>
</evidence>
<evidence type="ECO:0000256" key="1">
    <source>
        <dbReference type="ARBA" id="ARBA00001286"/>
    </source>
</evidence>